<keyword evidence="2" id="KW-1185">Reference proteome</keyword>
<evidence type="ECO:0008006" key="3">
    <source>
        <dbReference type="Google" id="ProtNLM"/>
    </source>
</evidence>
<dbReference type="InParanoid" id="K4AMH8"/>
<dbReference type="Gramene" id="KQK89568">
    <property type="protein sequence ID" value="KQK89568"/>
    <property type="gene ID" value="SETIT_040120mg"/>
</dbReference>
<dbReference type="PANTHER" id="PTHR32133">
    <property type="entry name" value="OS07G0120400 PROTEIN"/>
    <property type="match status" value="1"/>
</dbReference>
<dbReference type="Proteomes" id="UP000004995">
    <property type="component" value="Unassembled WGS sequence"/>
</dbReference>
<dbReference type="OMA" id="MFRNSIC"/>
<dbReference type="HOGENOM" id="CLU_017945_2_2_1"/>
<name>K4AMH8_SETIT</name>
<evidence type="ECO:0000313" key="1">
    <source>
        <dbReference type="EnsemblPlants" id="KQK89568"/>
    </source>
</evidence>
<protein>
    <recommendedName>
        <fullName evidence="3">F-box domain-containing protein</fullName>
    </recommendedName>
</protein>
<dbReference type="EnsemblPlants" id="KQK89568">
    <property type="protein sequence ID" value="KQK89568"/>
    <property type="gene ID" value="SETIT_040120mg"/>
</dbReference>
<dbReference type="AlphaFoldDB" id="K4AMH8"/>
<reference evidence="2" key="1">
    <citation type="journal article" date="2012" name="Nat. Biotechnol.">
        <title>Reference genome sequence of the model plant Setaria.</title>
        <authorList>
            <person name="Bennetzen J.L."/>
            <person name="Schmutz J."/>
            <person name="Wang H."/>
            <person name="Percifield R."/>
            <person name="Hawkins J."/>
            <person name="Pontaroli A.C."/>
            <person name="Estep M."/>
            <person name="Feng L."/>
            <person name="Vaughn J.N."/>
            <person name="Grimwood J."/>
            <person name="Jenkins J."/>
            <person name="Barry K."/>
            <person name="Lindquist E."/>
            <person name="Hellsten U."/>
            <person name="Deshpande S."/>
            <person name="Wang X."/>
            <person name="Wu X."/>
            <person name="Mitros T."/>
            <person name="Triplett J."/>
            <person name="Yang X."/>
            <person name="Ye C.Y."/>
            <person name="Mauro-Herrera M."/>
            <person name="Wang L."/>
            <person name="Li P."/>
            <person name="Sharma M."/>
            <person name="Sharma R."/>
            <person name="Ronald P.C."/>
            <person name="Panaud O."/>
            <person name="Kellogg E.A."/>
            <person name="Brutnell T.P."/>
            <person name="Doust A.N."/>
            <person name="Tuskan G.A."/>
            <person name="Rokhsar D."/>
            <person name="Devos K.M."/>
        </authorList>
    </citation>
    <scope>NUCLEOTIDE SEQUENCE [LARGE SCALE GENOMIC DNA]</scope>
    <source>
        <strain evidence="2">cv. Yugu1</strain>
    </source>
</reference>
<evidence type="ECO:0000313" key="2">
    <source>
        <dbReference type="Proteomes" id="UP000004995"/>
    </source>
</evidence>
<accession>K4AMH8</accession>
<dbReference type="SUPFAM" id="SSF81383">
    <property type="entry name" value="F-box domain"/>
    <property type="match status" value="1"/>
</dbReference>
<dbReference type="EMBL" id="AGNK02005759">
    <property type="status" value="NOT_ANNOTATED_CDS"/>
    <property type="molecule type" value="Genomic_DNA"/>
</dbReference>
<proteinExistence type="predicted"/>
<organism evidence="1 2">
    <name type="scientific">Setaria italica</name>
    <name type="common">Foxtail millet</name>
    <name type="synonym">Panicum italicum</name>
    <dbReference type="NCBI Taxonomy" id="4555"/>
    <lineage>
        <taxon>Eukaryota</taxon>
        <taxon>Viridiplantae</taxon>
        <taxon>Streptophyta</taxon>
        <taxon>Embryophyta</taxon>
        <taxon>Tracheophyta</taxon>
        <taxon>Spermatophyta</taxon>
        <taxon>Magnoliopsida</taxon>
        <taxon>Liliopsida</taxon>
        <taxon>Poales</taxon>
        <taxon>Poaceae</taxon>
        <taxon>PACMAD clade</taxon>
        <taxon>Panicoideae</taxon>
        <taxon>Panicodae</taxon>
        <taxon>Paniceae</taxon>
        <taxon>Cenchrinae</taxon>
        <taxon>Setaria</taxon>
    </lineage>
</organism>
<sequence>MENEDLLADSFRRLPALPSSLLRASLVCKLWGRVVADPRFLREFHAHHRKAPLLGFFSRDRDSAGRVEFSPILDPPDRIPASRFSLQITRNSRVLHCRHGRLLIYSPEEQRLLVWDPVTGDLRRLALPPALDGKAIIDGGVVCASTEQGHVHGACHSDPFQVVVVAGESARYYGCAYSSETRTWGNLLSVQRGLGGLIPSPTCPSTMFRNSICLLLIGIKPVILQFDWARQNLALIDTPLDAHDFRAIFCGDQQVLITSADNGGLSFILLEVFSVQVWNRTMSHGDGVATWILGKTIELHKSLPLIGPTGLLFILGLDEDGNVLFKLTDGNLIMIVDLESMKCKKLPQEMDYVFCTPFSSFYTPGKHKTYTMQLQQTR</sequence>
<reference evidence="1" key="2">
    <citation type="submission" date="2018-08" db="UniProtKB">
        <authorList>
            <consortium name="EnsemblPlants"/>
        </authorList>
    </citation>
    <scope>IDENTIFICATION</scope>
    <source>
        <strain evidence="1">Yugu1</strain>
    </source>
</reference>
<dbReference type="PANTHER" id="PTHR32133:SF271">
    <property type="entry name" value="F-BOX DOMAIN-CONTAINING PROTEIN"/>
    <property type="match status" value="1"/>
</dbReference>
<dbReference type="InterPro" id="IPR036047">
    <property type="entry name" value="F-box-like_dom_sf"/>
</dbReference>
<dbReference type="SUPFAM" id="SSF101898">
    <property type="entry name" value="NHL repeat"/>
    <property type="match status" value="1"/>
</dbReference>